<comment type="caution">
    <text evidence="1">The sequence shown here is derived from an EMBL/GenBank/DDBJ whole genome shotgun (WGS) entry which is preliminary data.</text>
</comment>
<dbReference type="SUPFAM" id="SSF52540">
    <property type="entry name" value="P-loop containing nucleoside triphosphate hydrolases"/>
    <property type="match status" value="1"/>
</dbReference>
<gene>
    <name evidence="1" type="ORF">KEG57_29125</name>
</gene>
<organism evidence="1 2">
    <name type="scientific">Polyangium jinanense</name>
    <dbReference type="NCBI Taxonomy" id="2829994"/>
    <lineage>
        <taxon>Bacteria</taxon>
        <taxon>Pseudomonadati</taxon>
        <taxon>Myxococcota</taxon>
        <taxon>Polyangia</taxon>
        <taxon>Polyangiales</taxon>
        <taxon>Polyangiaceae</taxon>
        <taxon>Polyangium</taxon>
    </lineage>
</organism>
<evidence type="ECO:0000313" key="2">
    <source>
        <dbReference type="Proteomes" id="UP001151081"/>
    </source>
</evidence>
<dbReference type="RefSeq" id="WP_272422890.1">
    <property type="nucleotide sequence ID" value="NZ_JAGTJJ010000022.1"/>
</dbReference>
<dbReference type="Proteomes" id="UP001151081">
    <property type="component" value="Unassembled WGS sequence"/>
</dbReference>
<reference evidence="1 2" key="1">
    <citation type="submission" date="2021-04" db="EMBL/GenBank/DDBJ databases">
        <title>Genome analysis of Polyangium sp.</title>
        <authorList>
            <person name="Li Y."/>
            <person name="Wang J."/>
        </authorList>
    </citation>
    <scope>NUCLEOTIDE SEQUENCE [LARGE SCALE GENOMIC DNA]</scope>
    <source>
        <strain evidence="1 2">SDU14</strain>
    </source>
</reference>
<keyword evidence="2" id="KW-1185">Reference proteome</keyword>
<dbReference type="AlphaFoldDB" id="A0A9X4AUH1"/>
<protein>
    <submittedName>
        <fullName evidence="1">Uncharacterized protein</fullName>
    </submittedName>
</protein>
<dbReference type="EMBL" id="JAGTJJ010000022">
    <property type="protein sequence ID" value="MDC3984606.1"/>
    <property type="molecule type" value="Genomic_DNA"/>
</dbReference>
<evidence type="ECO:0000313" key="1">
    <source>
        <dbReference type="EMBL" id="MDC3984606.1"/>
    </source>
</evidence>
<accession>A0A9X4AUH1</accession>
<dbReference type="InterPro" id="IPR027417">
    <property type="entry name" value="P-loop_NTPase"/>
</dbReference>
<name>A0A9X4AUH1_9BACT</name>
<sequence length="478" mass="52672">MSNTSVQIPNRFEGLERMIRHGDELSSIVRPVRGALNAIDEIYDDMQSACQGAFLVLHGQPGSGKSTFLHTLKLFRDGVRTIKVDAEQPIPEALEELLEPHERLRVVVLAGREALPSTSEADMELALHAINQFIRSREGQRTLVVWPCTGEDVAQRILAKANKIGGDALLGVYDKGYCFEGPPKSEYVDIARGTIQALNGGASLIALGITEERARELAAKATTIGNFFNSLRMEERRNRTALANLLPEQARHNLWIVVIAGNDPETEVGTLTSGAHFSADIERLLASTDANVVQDLKRYPDKLGLLGRSFDARILYIPIMTAMSIMRDYADADLRARLKEAKFPVTEPGDGLDRLRESQLGLAFQGQPVTIRSVGRKPGKERKDEFQKLSQYASKDDGALNRTMGEALEAAGLIKAYKPEDGLGVTQNRNSDVLCATADGSVRLEFMWRVETSVGDIARYVLEKLYQYGKAIGYLNGT</sequence>
<proteinExistence type="predicted"/>